<sequence length="548" mass="60124">MMLHSLLGTLCLISAVFSLRPPSDDYYGEYGPYGPCSRTCGGGVAVRTRICNTMRTDGGHNCVGPSKSYKLCNTQECPAGSRDFREEQCSHFDQMTFQGKRYTWQPYYGASNPCELVCVPRGENFYYRHRPAVVDGTLCHVGRRDVCVEGVCRAVSHGEIVGFEDRDIPVTSRHGPGAAVHLDTYRYTYSAYSECSRLCGGGVQSRTVYCVHERTSAMVDESHCIAKGLRKPTAQVACNEHACAEYSAGPFGDCSVTCGEGLQTREVICVGARGERLSEHHCSGLTRPQATKACKRPACHQVFRYYTNDFSLCTRSCGTGTRERRVVCMDLDQHPYSDDRCASLSRPHAVENCNTQPCPGPQTVPSVQNPNGYESSLRGFVSYTHGPVSVYRPSDPYPTVTGPHCAQSHYGCCPDGHTTASGPRGEGCAHDDCQRSRYGCCLDGITAALGYRRAGCPDSSYGDHSPSASVCSLARDVGPCYEYKSRFYFDHSSGSCSQFWFGGCQGNGNNFVSKVACERTCKASVRGREPTSRRVIYDVRGYRVRSRA</sequence>
<keyword evidence="1" id="KW-1185">Reference proteome</keyword>
<evidence type="ECO:0000313" key="2">
    <source>
        <dbReference type="RefSeq" id="XP_073788597.1"/>
    </source>
</evidence>
<gene>
    <name evidence="2" type="primary">paplnb</name>
    <name evidence="2" type="synonym">papln</name>
    <name evidence="2" type="synonym">si:dkey-65b13.4</name>
    <name evidence="2" type="synonym">wu:fi31b03</name>
    <name evidence="2" type="synonym">zgc:110061</name>
</gene>
<evidence type="ECO:0000313" key="1">
    <source>
        <dbReference type="Proteomes" id="UP000000437"/>
    </source>
</evidence>
<dbReference type="RefSeq" id="XP_073788597.1">
    <property type="nucleotide sequence ID" value="XM_073932496.1"/>
</dbReference>
<reference evidence="2" key="1">
    <citation type="submission" date="2025-08" db="UniProtKB">
        <authorList>
            <consortium name="RefSeq"/>
        </authorList>
    </citation>
    <scope>IDENTIFICATION</scope>
    <source>
        <strain evidence="2">Tuebingen</strain>
        <tissue evidence="2">Fibroblasts and whole tissue</tissue>
    </source>
</reference>
<name>A0AC58I2Y1_DANRE</name>
<accession>A0AC58I2Y1</accession>
<protein>
    <submittedName>
        <fullName evidence="2">Papilin b, proteoglycan-like sulfated glycoprotein isoform X1</fullName>
    </submittedName>
</protein>
<proteinExistence type="predicted"/>
<dbReference type="Proteomes" id="UP000000437">
    <property type="component" value="Chromosome 20"/>
</dbReference>
<organism evidence="1 2">
    <name type="scientific">Danio rerio</name>
    <name type="common">Zebrafish</name>
    <name type="synonym">Brachydanio rerio</name>
    <dbReference type="NCBI Taxonomy" id="7955"/>
    <lineage>
        <taxon>Eukaryota</taxon>
        <taxon>Metazoa</taxon>
        <taxon>Chordata</taxon>
        <taxon>Craniata</taxon>
        <taxon>Vertebrata</taxon>
        <taxon>Euteleostomi</taxon>
        <taxon>Actinopterygii</taxon>
        <taxon>Neopterygii</taxon>
        <taxon>Teleostei</taxon>
        <taxon>Ostariophysi</taxon>
        <taxon>Cypriniformes</taxon>
        <taxon>Danionidae</taxon>
        <taxon>Danioninae</taxon>
        <taxon>Danio</taxon>
    </lineage>
</organism>